<feature type="domain" description="TNase-like" evidence="1">
    <location>
        <begin position="26"/>
        <end position="177"/>
    </location>
</feature>
<sequence>MYTNENIKNLYKNNGLNTEYFTLKGKSMYGRLVDVLDGDSIKVVISLFDRCYKFNVRLNGIDTSEMKSKRDVNKERAMEAREMVCSLVTGKSNTYVGGLTRKEIQKMLDDNVYILWLECHEFDKYGRLLADVYIDYVDTEAQTNGRKSINEELVKCNLAYRYSGKTKLTEEEQETTL</sequence>
<reference evidence="2" key="1">
    <citation type="journal article" date="2020" name="Nature">
        <title>Giant virus diversity and host interactions through global metagenomics.</title>
        <authorList>
            <person name="Schulz F."/>
            <person name="Roux S."/>
            <person name="Paez-Espino D."/>
            <person name="Jungbluth S."/>
            <person name="Walsh D.A."/>
            <person name="Denef V.J."/>
            <person name="McMahon K.D."/>
            <person name="Konstantinidis K.T."/>
            <person name="Eloe-Fadrosh E.A."/>
            <person name="Kyrpides N.C."/>
            <person name="Woyke T."/>
        </authorList>
    </citation>
    <scope>NUCLEOTIDE SEQUENCE</scope>
    <source>
        <strain evidence="2">GVMAG-M-3300023179-107</strain>
    </source>
</reference>
<dbReference type="InterPro" id="IPR002071">
    <property type="entry name" value="Thermonucl_AS"/>
</dbReference>
<protein>
    <recommendedName>
        <fullName evidence="1">TNase-like domain-containing protein</fullName>
    </recommendedName>
</protein>
<dbReference type="InterPro" id="IPR035437">
    <property type="entry name" value="SNase_OB-fold_sf"/>
</dbReference>
<dbReference type="GO" id="GO:0003676">
    <property type="term" value="F:nucleic acid binding"/>
    <property type="evidence" value="ECO:0007669"/>
    <property type="project" value="InterPro"/>
</dbReference>
<dbReference type="InterPro" id="IPR016071">
    <property type="entry name" value="Staphylococal_nuclease_OB-fold"/>
</dbReference>
<proteinExistence type="predicted"/>
<dbReference type="EMBL" id="MN739708">
    <property type="protein sequence ID" value="QHT22213.1"/>
    <property type="molecule type" value="Genomic_DNA"/>
</dbReference>
<dbReference type="SUPFAM" id="SSF50199">
    <property type="entry name" value="Staphylococcal nuclease"/>
    <property type="match status" value="1"/>
</dbReference>
<dbReference type="GO" id="GO:0004518">
    <property type="term" value="F:nuclease activity"/>
    <property type="evidence" value="ECO:0007669"/>
    <property type="project" value="InterPro"/>
</dbReference>
<dbReference type="Gene3D" id="2.40.50.90">
    <property type="match status" value="1"/>
</dbReference>
<dbReference type="PROSITE" id="PS50830">
    <property type="entry name" value="TNASE_3"/>
    <property type="match status" value="1"/>
</dbReference>
<name>A0A6C0E0Z4_9ZZZZ</name>
<evidence type="ECO:0000259" key="1">
    <source>
        <dbReference type="PROSITE" id="PS50830"/>
    </source>
</evidence>
<accession>A0A6C0E0Z4</accession>
<evidence type="ECO:0000313" key="2">
    <source>
        <dbReference type="EMBL" id="QHT22213.1"/>
    </source>
</evidence>
<organism evidence="2">
    <name type="scientific">viral metagenome</name>
    <dbReference type="NCBI Taxonomy" id="1070528"/>
    <lineage>
        <taxon>unclassified sequences</taxon>
        <taxon>metagenomes</taxon>
        <taxon>organismal metagenomes</taxon>
    </lineage>
</organism>
<dbReference type="AlphaFoldDB" id="A0A6C0E0Z4"/>
<dbReference type="Pfam" id="PF00565">
    <property type="entry name" value="SNase"/>
    <property type="match status" value="1"/>
</dbReference>
<dbReference type="PROSITE" id="PS01284">
    <property type="entry name" value="TNASE_2"/>
    <property type="match status" value="1"/>
</dbReference>